<comment type="subcellular location">
    <subcellularLocation>
        <location evidence="1">Cytoplasm</location>
        <location evidence="1">Cytoskeleton</location>
        <location evidence="1">Cilium axoneme</location>
    </subcellularLocation>
</comment>
<evidence type="ECO:0000256" key="1">
    <source>
        <dbReference type="ARBA" id="ARBA00004430"/>
    </source>
</evidence>
<gene>
    <name evidence="2" type="ORF">BQ4739_LOCUS14581</name>
</gene>
<dbReference type="GO" id="GO:0005930">
    <property type="term" value="C:axoneme"/>
    <property type="evidence" value="ECO:0007669"/>
    <property type="project" value="UniProtKB-SubCell"/>
</dbReference>
<dbReference type="Proteomes" id="UP000256970">
    <property type="component" value="Unassembled WGS sequence"/>
</dbReference>
<dbReference type="AlphaFoldDB" id="A0A383WA07"/>
<proteinExistence type="predicted"/>
<protein>
    <submittedName>
        <fullName evidence="2">Uncharacterized protein</fullName>
    </submittedName>
</protein>
<dbReference type="InterPro" id="IPR032675">
    <property type="entry name" value="LRR_dom_sf"/>
</dbReference>
<evidence type="ECO:0000313" key="3">
    <source>
        <dbReference type="Proteomes" id="UP000256970"/>
    </source>
</evidence>
<name>A0A383WA07_TETOB</name>
<organism evidence="2 3">
    <name type="scientific">Tetradesmus obliquus</name>
    <name type="common">Green alga</name>
    <name type="synonym">Acutodesmus obliquus</name>
    <dbReference type="NCBI Taxonomy" id="3088"/>
    <lineage>
        <taxon>Eukaryota</taxon>
        <taxon>Viridiplantae</taxon>
        <taxon>Chlorophyta</taxon>
        <taxon>core chlorophytes</taxon>
        <taxon>Chlorophyceae</taxon>
        <taxon>CS clade</taxon>
        <taxon>Sphaeropleales</taxon>
        <taxon>Scenedesmaceae</taxon>
        <taxon>Tetradesmus</taxon>
    </lineage>
</organism>
<dbReference type="Gene3D" id="3.80.10.10">
    <property type="entry name" value="Ribonuclease Inhibitor"/>
    <property type="match status" value="1"/>
</dbReference>
<accession>A0A383WA07</accession>
<dbReference type="SUPFAM" id="SSF52047">
    <property type="entry name" value="RNI-like"/>
    <property type="match status" value="1"/>
</dbReference>
<sequence length="218" mass="22727">MHLTALTKLGAYNTQANTASQLPQQLLELELDAGGSLAAVLGCKQLQHLDLGWCRSAAAVANAAELSQLSSLTGLTHIGLNYMFGHLAHEVGEADAVATAAAVDAAAAAWPLLAGQLRSLLIDGLQPGCMQAATMQHIRQLSRLTCLSMQFLYFHPSPEVSAPPVTPTDLAGVLASLCELQELELQCTEPTDRLLLQEPAAAAAAAAAAALQPGMQQQ</sequence>
<dbReference type="EMBL" id="FNXT01001211">
    <property type="protein sequence ID" value="SZX74291.1"/>
    <property type="molecule type" value="Genomic_DNA"/>
</dbReference>
<keyword evidence="3" id="KW-1185">Reference proteome</keyword>
<reference evidence="2 3" key="1">
    <citation type="submission" date="2016-10" db="EMBL/GenBank/DDBJ databases">
        <authorList>
            <person name="Cai Z."/>
        </authorList>
    </citation>
    <scope>NUCLEOTIDE SEQUENCE [LARGE SCALE GENOMIC DNA]</scope>
</reference>
<evidence type="ECO:0000313" key="2">
    <source>
        <dbReference type="EMBL" id="SZX74291.1"/>
    </source>
</evidence>